<evidence type="ECO:0000256" key="6">
    <source>
        <dbReference type="ARBA" id="ARBA00023136"/>
    </source>
</evidence>
<feature type="transmembrane region" description="Helical" evidence="7">
    <location>
        <begin position="308"/>
        <end position="332"/>
    </location>
</feature>
<dbReference type="GO" id="GO:0012505">
    <property type="term" value="C:endomembrane system"/>
    <property type="evidence" value="ECO:0007669"/>
    <property type="project" value="UniProtKB-SubCell"/>
</dbReference>
<feature type="transmembrane region" description="Helical" evidence="7">
    <location>
        <begin position="136"/>
        <end position="159"/>
    </location>
</feature>
<feature type="transmembrane region" description="Helical" evidence="7">
    <location>
        <begin position="246"/>
        <end position="263"/>
    </location>
</feature>
<gene>
    <name evidence="9" type="ORF">DFR50_10232</name>
</gene>
<keyword evidence="6 7" id="KW-0472">Membrane</keyword>
<feature type="transmembrane region" description="Helical" evidence="7">
    <location>
        <begin position="207"/>
        <end position="226"/>
    </location>
</feature>
<dbReference type="AlphaFoldDB" id="A0A366FSN7"/>
<proteinExistence type="inferred from homology"/>
<evidence type="ECO:0000259" key="8">
    <source>
        <dbReference type="PROSITE" id="PS50850"/>
    </source>
</evidence>
<feature type="transmembrane region" description="Helical" evidence="7">
    <location>
        <begin position="99"/>
        <end position="124"/>
    </location>
</feature>
<keyword evidence="4 7" id="KW-0812">Transmembrane</keyword>
<comment type="similarity">
    <text evidence="2">Belongs to the major facilitator superfamily.</text>
</comment>
<dbReference type="PANTHER" id="PTHR23514:SF3">
    <property type="entry name" value="BYPASS OF STOP CODON PROTEIN 6"/>
    <property type="match status" value="1"/>
</dbReference>
<sequence length="402" mass="42517">MTLIEPRFRGLFLSVFALFALFGTSMTIIGATLPKILANFHWDYLTAGIVLGAGAVAYFISTFVAGYLVKHWGSKPTILLALTLIVAGLAFFATTPNPAANTVLSALIGLGQGGVEVGLNATILRMDDRNTGRLMNLLHGAFAVGAIVGPFAVGMLMLSGLDWAFVYRGMAGIFVALAALMGFAALPPVQREAAEHRETRERLSASPAYWLSFFALFLYLGVELGVSNWVAEYFVVVFAYPPDASAMLVSLFWLGLLAGRFGVPLLDRGASPEAALVGLSALATAAIALLMLLGYLTVSAVTVDVGMGLLFLAGLGCSIYYPTVMTLVGACFPRSQSQAVGFAATGGGIGSFVFPFLMSSIAQDWGIRAGFATYGVFAAGMTIVCLWLALIVSKRRRDLTLE</sequence>
<dbReference type="Proteomes" id="UP000253529">
    <property type="component" value="Unassembled WGS sequence"/>
</dbReference>
<dbReference type="GO" id="GO:0016020">
    <property type="term" value="C:membrane"/>
    <property type="evidence" value="ECO:0007669"/>
    <property type="project" value="TreeGrafter"/>
</dbReference>
<protein>
    <submittedName>
        <fullName evidence="9">Fucose permease</fullName>
    </submittedName>
</protein>
<evidence type="ECO:0000256" key="1">
    <source>
        <dbReference type="ARBA" id="ARBA00004127"/>
    </source>
</evidence>
<keyword evidence="10" id="KW-1185">Reference proteome</keyword>
<dbReference type="PANTHER" id="PTHR23514">
    <property type="entry name" value="BYPASS OF STOP CODON PROTEIN 6"/>
    <property type="match status" value="1"/>
</dbReference>
<feature type="transmembrane region" description="Helical" evidence="7">
    <location>
        <begin position="44"/>
        <end position="69"/>
    </location>
</feature>
<evidence type="ECO:0000313" key="9">
    <source>
        <dbReference type="EMBL" id="RBP17541.1"/>
    </source>
</evidence>
<dbReference type="InterPro" id="IPR020846">
    <property type="entry name" value="MFS_dom"/>
</dbReference>
<dbReference type="GO" id="GO:0022857">
    <property type="term" value="F:transmembrane transporter activity"/>
    <property type="evidence" value="ECO:0007669"/>
    <property type="project" value="InterPro"/>
</dbReference>
<keyword evidence="5 7" id="KW-1133">Transmembrane helix</keyword>
<organism evidence="9 10">
    <name type="scientific">Roseiarcus fermentans</name>
    <dbReference type="NCBI Taxonomy" id="1473586"/>
    <lineage>
        <taxon>Bacteria</taxon>
        <taxon>Pseudomonadati</taxon>
        <taxon>Pseudomonadota</taxon>
        <taxon>Alphaproteobacteria</taxon>
        <taxon>Hyphomicrobiales</taxon>
        <taxon>Roseiarcaceae</taxon>
        <taxon>Roseiarcus</taxon>
    </lineage>
</organism>
<accession>A0A366FSN7</accession>
<evidence type="ECO:0000256" key="7">
    <source>
        <dbReference type="SAM" id="Phobius"/>
    </source>
</evidence>
<evidence type="ECO:0000313" key="10">
    <source>
        <dbReference type="Proteomes" id="UP000253529"/>
    </source>
</evidence>
<comment type="subcellular location">
    <subcellularLocation>
        <location evidence="1">Endomembrane system</location>
        <topology evidence="1">Multi-pass membrane protein</topology>
    </subcellularLocation>
</comment>
<feature type="transmembrane region" description="Helical" evidence="7">
    <location>
        <begin position="371"/>
        <end position="392"/>
    </location>
</feature>
<dbReference type="RefSeq" id="WP_170153005.1">
    <property type="nucleotide sequence ID" value="NZ_QNRK01000002.1"/>
</dbReference>
<dbReference type="PROSITE" id="PS50850">
    <property type="entry name" value="MFS"/>
    <property type="match status" value="1"/>
</dbReference>
<keyword evidence="3" id="KW-0813">Transport</keyword>
<feature type="transmembrane region" description="Helical" evidence="7">
    <location>
        <begin position="76"/>
        <end position="93"/>
    </location>
</feature>
<evidence type="ECO:0000256" key="5">
    <source>
        <dbReference type="ARBA" id="ARBA00022989"/>
    </source>
</evidence>
<feature type="transmembrane region" description="Helical" evidence="7">
    <location>
        <begin position="165"/>
        <end position="186"/>
    </location>
</feature>
<dbReference type="InterPro" id="IPR011701">
    <property type="entry name" value="MFS"/>
</dbReference>
<feature type="transmembrane region" description="Helical" evidence="7">
    <location>
        <begin position="339"/>
        <end position="359"/>
    </location>
</feature>
<dbReference type="Pfam" id="PF07690">
    <property type="entry name" value="MFS_1"/>
    <property type="match status" value="1"/>
</dbReference>
<evidence type="ECO:0000256" key="4">
    <source>
        <dbReference type="ARBA" id="ARBA00022692"/>
    </source>
</evidence>
<comment type="caution">
    <text evidence="9">The sequence shown here is derived from an EMBL/GenBank/DDBJ whole genome shotgun (WGS) entry which is preliminary data.</text>
</comment>
<reference evidence="9 10" key="1">
    <citation type="submission" date="2018-06" db="EMBL/GenBank/DDBJ databases">
        <title>Genomic Encyclopedia of Type Strains, Phase IV (KMG-IV): sequencing the most valuable type-strain genomes for metagenomic binning, comparative biology and taxonomic classification.</title>
        <authorList>
            <person name="Goeker M."/>
        </authorList>
    </citation>
    <scope>NUCLEOTIDE SEQUENCE [LARGE SCALE GENOMIC DNA]</scope>
    <source>
        <strain evidence="9 10">DSM 24875</strain>
    </source>
</reference>
<dbReference type="SUPFAM" id="SSF103473">
    <property type="entry name" value="MFS general substrate transporter"/>
    <property type="match status" value="1"/>
</dbReference>
<evidence type="ECO:0000256" key="2">
    <source>
        <dbReference type="ARBA" id="ARBA00008335"/>
    </source>
</evidence>
<dbReference type="InterPro" id="IPR051788">
    <property type="entry name" value="MFS_Transporter"/>
</dbReference>
<feature type="transmembrane region" description="Helical" evidence="7">
    <location>
        <begin position="275"/>
        <end position="296"/>
    </location>
</feature>
<dbReference type="Gene3D" id="1.20.1250.20">
    <property type="entry name" value="MFS general substrate transporter like domains"/>
    <property type="match status" value="2"/>
</dbReference>
<dbReference type="EMBL" id="QNRK01000002">
    <property type="protein sequence ID" value="RBP17541.1"/>
    <property type="molecule type" value="Genomic_DNA"/>
</dbReference>
<feature type="domain" description="Major facilitator superfamily (MFS) profile" evidence="8">
    <location>
        <begin position="11"/>
        <end position="396"/>
    </location>
</feature>
<name>A0A366FSN7_9HYPH</name>
<dbReference type="InterPro" id="IPR036259">
    <property type="entry name" value="MFS_trans_sf"/>
</dbReference>
<evidence type="ECO:0000256" key="3">
    <source>
        <dbReference type="ARBA" id="ARBA00022448"/>
    </source>
</evidence>